<evidence type="ECO:0000313" key="15">
    <source>
        <dbReference type="Proteomes" id="UP000635071"/>
    </source>
</evidence>
<evidence type="ECO:0000256" key="10">
    <source>
        <dbReference type="ARBA" id="ARBA00023004"/>
    </source>
</evidence>
<evidence type="ECO:0000313" key="14">
    <source>
        <dbReference type="EMBL" id="GGE08179.1"/>
    </source>
</evidence>
<keyword evidence="15" id="KW-1185">Reference proteome</keyword>
<dbReference type="Pfam" id="PF01292">
    <property type="entry name" value="Ni_hydr_CYTB"/>
    <property type="match status" value="1"/>
</dbReference>
<accession>A0A916ZPV0</accession>
<keyword evidence="4" id="KW-1003">Cell membrane</keyword>
<reference evidence="14" key="1">
    <citation type="journal article" date="2014" name="Int. J. Syst. Evol. Microbiol.">
        <title>Complete genome sequence of Corynebacterium casei LMG S-19264T (=DSM 44701T), isolated from a smear-ripened cheese.</title>
        <authorList>
            <consortium name="US DOE Joint Genome Institute (JGI-PGF)"/>
            <person name="Walter F."/>
            <person name="Albersmeier A."/>
            <person name="Kalinowski J."/>
            <person name="Ruckert C."/>
        </authorList>
    </citation>
    <scope>NUCLEOTIDE SEQUENCE</scope>
    <source>
        <strain evidence="14">CGMCC 1.15519</strain>
    </source>
</reference>
<dbReference type="PROSITE" id="PS00882">
    <property type="entry name" value="NI_HGENASE_CYTB_1"/>
    <property type="match status" value="1"/>
</dbReference>
<dbReference type="InterPro" id="IPR016174">
    <property type="entry name" value="Di-haem_cyt_TM"/>
</dbReference>
<keyword evidence="8" id="KW-0249">Electron transport</keyword>
<evidence type="ECO:0000256" key="5">
    <source>
        <dbReference type="ARBA" id="ARBA00022617"/>
    </source>
</evidence>
<dbReference type="RefSeq" id="WP_188762161.1">
    <property type="nucleotide sequence ID" value="NZ_BMJM01000004.1"/>
</dbReference>
<evidence type="ECO:0000256" key="4">
    <source>
        <dbReference type="ARBA" id="ARBA00022475"/>
    </source>
</evidence>
<keyword evidence="5" id="KW-0349">Heme</keyword>
<feature type="transmembrane region" description="Helical" evidence="12">
    <location>
        <begin position="246"/>
        <end position="268"/>
    </location>
</feature>
<evidence type="ECO:0000256" key="9">
    <source>
        <dbReference type="ARBA" id="ARBA00022989"/>
    </source>
</evidence>
<dbReference type="InterPro" id="IPR051542">
    <property type="entry name" value="Hydrogenase_cytochrome"/>
</dbReference>
<evidence type="ECO:0000256" key="7">
    <source>
        <dbReference type="ARBA" id="ARBA00022723"/>
    </source>
</evidence>
<dbReference type="GO" id="GO:0022904">
    <property type="term" value="P:respiratory electron transport chain"/>
    <property type="evidence" value="ECO:0007669"/>
    <property type="project" value="InterPro"/>
</dbReference>
<feature type="domain" description="Cytochrome b561 bacterial/Ni-hydrogenase" evidence="13">
    <location>
        <begin position="24"/>
        <end position="280"/>
    </location>
</feature>
<evidence type="ECO:0000256" key="11">
    <source>
        <dbReference type="ARBA" id="ARBA00023136"/>
    </source>
</evidence>
<feature type="transmembrane region" description="Helical" evidence="12">
    <location>
        <begin position="134"/>
        <end position="155"/>
    </location>
</feature>
<comment type="similarity">
    <text evidence="2">Belongs to the HupC/HyaC/HydC family.</text>
</comment>
<evidence type="ECO:0000256" key="1">
    <source>
        <dbReference type="ARBA" id="ARBA00004651"/>
    </source>
</evidence>
<protein>
    <recommendedName>
        <fullName evidence="13">Cytochrome b561 bacterial/Ni-hydrogenase domain-containing protein</fullName>
    </recommendedName>
</protein>
<evidence type="ECO:0000256" key="3">
    <source>
        <dbReference type="ARBA" id="ARBA00022448"/>
    </source>
</evidence>
<evidence type="ECO:0000256" key="8">
    <source>
        <dbReference type="ARBA" id="ARBA00022982"/>
    </source>
</evidence>
<dbReference type="InterPro" id="IPR011577">
    <property type="entry name" value="Cyt_b561_bac/Ni-Hgenase"/>
</dbReference>
<dbReference type="AlphaFoldDB" id="A0A916ZPV0"/>
<evidence type="ECO:0000259" key="13">
    <source>
        <dbReference type="Pfam" id="PF01292"/>
    </source>
</evidence>
<comment type="subcellular location">
    <subcellularLocation>
        <location evidence="1">Cell membrane</location>
        <topology evidence="1">Multi-pass membrane protein</topology>
    </subcellularLocation>
</comment>
<dbReference type="Gene3D" id="1.20.950.20">
    <property type="entry name" value="Transmembrane di-heme cytochromes, Chain C"/>
    <property type="match status" value="1"/>
</dbReference>
<sequence>MAVSDMIAPASGPAAGATPYLFHRHALVVRITHWINALAIVFLILTGLSIFNAHPSLYWGKQGSDIDAGTRWLQIGSATAVGAPYGYLRIGALEIETTGLLGRSAAANGQQQAIGYPSWATFPSYRDLGTARNFHFFFAWLLIANGLVYLAYALANGHLRTNIMPRLRELRWSNIAHDVAQHARLKFPRGEDAGRYHILQKLAYAGFILGLMPLVILTGLGMSPGINAAWPWLLDIFGGRQSARSLHWIAMNLITLFIIVHLLMVVLAGPFNEIRSMITGKFRIDPEPRP</sequence>
<evidence type="ECO:0000256" key="12">
    <source>
        <dbReference type="SAM" id="Phobius"/>
    </source>
</evidence>
<evidence type="ECO:0000256" key="2">
    <source>
        <dbReference type="ARBA" id="ARBA00008622"/>
    </source>
</evidence>
<dbReference type="GO" id="GO:0020037">
    <property type="term" value="F:heme binding"/>
    <property type="evidence" value="ECO:0007669"/>
    <property type="project" value="TreeGrafter"/>
</dbReference>
<dbReference type="Proteomes" id="UP000635071">
    <property type="component" value="Unassembled WGS sequence"/>
</dbReference>
<proteinExistence type="inferred from homology"/>
<keyword evidence="6 12" id="KW-0812">Transmembrane</keyword>
<evidence type="ECO:0000256" key="6">
    <source>
        <dbReference type="ARBA" id="ARBA00022692"/>
    </source>
</evidence>
<keyword evidence="10" id="KW-0408">Iron</keyword>
<dbReference type="InterPro" id="IPR000516">
    <property type="entry name" value="Ni-dep_Hydgase_cyt-B"/>
</dbReference>
<keyword evidence="11 12" id="KW-0472">Membrane</keyword>
<dbReference type="PANTHER" id="PTHR30485">
    <property type="entry name" value="NI/FE-HYDROGENASE 1 B-TYPE CYTOCHROME SUBUNIT"/>
    <property type="match status" value="1"/>
</dbReference>
<feature type="transmembrane region" description="Helical" evidence="12">
    <location>
        <begin position="31"/>
        <end position="51"/>
    </location>
</feature>
<feature type="transmembrane region" description="Helical" evidence="12">
    <location>
        <begin position="202"/>
        <end position="226"/>
    </location>
</feature>
<dbReference type="GO" id="GO:0009055">
    <property type="term" value="F:electron transfer activity"/>
    <property type="evidence" value="ECO:0007669"/>
    <property type="project" value="InterPro"/>
</dbReference>
<dbReference type="SUPFAM" id="SSF81342">
    <property type="entry name" value="Transmembrane di-heme cytochromes"/>
    <property type="match status" value="1"/>
</dbReference>
<dbReference type="GO" id="GO:0005506">
    <property type="term" value="F:iron ion binding"/>
    <property type="evidence" value="ECO:0007669"/>
    <property type="project" value="InterPro"/>
</dbReference>
<comment type="caution">
    <text evidence="14">The sequence shown here is derived from an EMBL/GenBank/DDBJ whole genome shotgun (WGS) entry which is preliminary data.</text>
</comment>
<keyword evidence="7" id="KW-0479">Metal-binding</keyword>
<keyword evidence="9 12" id="KW-1133">Transmembrane helix</keyword>
<dbReference type="GO" id="GO:0005886">
    <property type="term" value="C:plasma membrane"/>
    <property type="evidence" value="ECO:0007669"/>
    <property type="project" value="UniProtKB-SubCell"/>
</dbReference>
<reference evidence="14" key="2">
    <citation type="submission" date="2020-09" db="EMBL/GenBank/DDBJ databases">
        <authorList>
            <person name="Sun Q."/>
            <person name="Zhou Y."/>
        </authorList>
    </citation>
    <scope>NUCLEOTIDE SEQUENCE</scope>
    <source>
        <strain evidence="14">CGMCC 1.15519</strain>
    </source>
</reference>
<keyword evidence="3" id="KW-0813">Transport</keyword>
<gene>
    <name evidence="14" type="ORF">GCM10011529_13270</name>
</gene>
<name>A0A916ZPV0_9SPHN</name>
<dbReference type="EMBL" id="BMJM01000004">
    <property type="protein sequence ID" value="GGE08179.1"/>
    <property type="molecule type" value="Genomic_DNA"/>
</dbReference>
<organism evidence="14 15">
    <name type="scientific">Sandarakinorhabdus glacialis</name>
    <dbReference type="NCBI Taxonomy" id="1614636"/>
    <lineage>
        <taxon>Bacteria</taxon>
        <taxon>Pseudomonadati</taxon>
        <taxon>Pseudomonadota</taxon>
        <taxon>Alphaproteobacteria</taxon>
        <taxon>Sphingomonadales</taxon>
        <taxon>Sphingosinicellaceae</taxon>
        <taxon>Sandarakinorhabdus</taxon>
    </lineage>
</organism>
<dbReference type="PANTHER" id="PTHR30485:SF1">
    <property type="entry name" value="CYTOCHROME YDHU-RELATED"/>
    <property type="match status" value="1"/>
</dbReference>